<dbReference type="EMBL" id="CP045351">
    <property type="protein sequence ID" value="QFT28316.1"/>
    <property type="molecule type" value="Genomic_DNA"/>
</dbReference>
<gene>
    <name evidence="1" type="ORF">FIV01_18140</name>
</gene>
<protein>
    <submittedName>
        <fullName evidence="1">Uncharacterized protein</fullName>
    </submittedName>
</protein>
<accession>A0A5P9CQ42</accession>
<proteinExistence type="predicted"/>
<organism evidence="1 2">
    <name type="scientific">Vibrio aquimaris</name>
    <dbReference type="NCBI Taxonomy" id="2587862"/>
    <lineage>
        <taxon>Bacteria</taxon>
        <taxon>Pseudomonadati</taxon>
        <taxon>Pseudomonadota</taxon>
        <taxon>Gammaproteobacteria</taxon>
        <taxon>Vibrionales</taxon>
        <taxon>Vibrionaceae</taxon>
        <taxon>Vibrio</taxon>
    </lineage>
</organism>
<dbReference type="OrthoDB" id="5914789at2"/>
<sequence>MNNNIKLTQIELLGVPDQTQGVDEGLTLSILTQCERFEAETLCRNLRTNGYPKAEVIYDIKRTGFESMNAESYDSDYKPHKIKTCIDNLTRGVEIFVVDRNLGFDQDLPVFDSEDDSKLNFTKLGKETSWILSSDELVIGEGYRTCPETITYKKMCPNDHRVRTLSYCKNDNNAIITSILTAAYITRFNPPALRDAMYEEPLPEEHAKTELANLVLHFKAKSQNSITRDIQDFDFS</sequence>
<dbReference type="RefSeq" id="WP_152432333.1">
    <property type="nucleotide sequence ID" value="NZ_CBCSDK010000013.1"/>
</dbReference>
<dbReference type="AlphaFoldDB" id="A0A5P9CQ42"/>
<keyword evidence="2" id="KW-1185">Reference proteome</keyword>
<evidence type="ECO:0000313" key="1">
    <source>
        <dbReference type="EMBL" id="QFT28316.1"/>
    </source>
</evidence>
<reference evidence="1 2" key="1">
    <citation type="submission" date="2019-10" db="EMBL/GenBank/DDBJ databases">
        <title>Complete genome sequence of Vibrio sp. strain THAF100, isolated from non-filtered water from the water column of tank 6 of a marine aquarium containing stony-coral fragments. Water maintained at 26 degree C.</title>
        <authorList>
            <person name="Ruckert C."/>
            <person name="Franco A."/>
            <person name="Kalinowski J."/>
            <person name="Glaeser S."/>
        </authorList>
    </citation>
    <scope>NUCLEOTIDE SEQUENCE [LARGE SCALE GENOMIC DNA]</scope>
    <source>
        <strain evidence="1 2">THAF100</strain>
        <plasmid evidence="2">pthaf100_a</plasmid>
    </source>
</reference>
<keyword evidence="1" id="KW-0614">Plasmid</keyword>
<geneLocation type="plasmid" evidence="2">
    <name>pthaf100_a</name>
</geneLocation>
<dbReference type="Proteomes" id="UP000326936">
    <property type="component" value="Plasmid pTHAF100_a"/>
</dbReference>
<name>A0A5P9CQ42_9VIBR</name>
<evidence type="ECO:0000313" key="2">
    <source>
        <dbReference type="Proteomes" id="UP000326936"/>
    </source>
</evidence>
<dbReference type="KEGG" id="vaq:FIV01_18140"/>